<organism evidence="9 10">
    <name type="scientific">Athelia psychrophila</name>
    <dbReference type="NCBI Taxonomy" id="1759441"/>
    <lineage>
        <taxon>Eukaryota</taxon>
        <taxon>Fungi</taxon>
        <taxon>Dikarya</taxon>
        <taxon>Basidiomycota</taxon>
        <taxon>Agaricomycotina</taxon>
        <taxon>Agaricomycetes</taxon>
        <taxon>Agaricomycetidae</taxon>
        <taxon>Atheliales</taxon>
        <taxon>Atheliaceae</taxon>
        <taxon>Athelia</taxon>
    </lineage>
</organism>
<dbReference type="GO" id="GO:0016740">
    <property type="term" value="F:transferase activity"/>
    <property type="evidence" value="ECO:0007669"/>
    <property type="project" value="UniProtKB-KW"/>
</dbReference>
<protein>
    <recommendedName>
        <fullName evidence="6">Tryptophanyl-tRNA synthetase</fullName>
    </recommendedName>
</protein>
<sequence length="423" mass="46823">MPHLLRLGAYHRWSPHARRRPACLGREPRRRAPSSVQPAPTLYPPLLPHRPFALGEKSLRRRTRRPRRAWASSTGLLRSAARRRSGRERTRGRTARWAASVLVRRTTAPICFDINTAFTFSDYDYMGGEVYRNVSRTSRQVSYNQVKSTLGFTDSCMPSCSGGVAGTDLTSPAMTGTTSAECTSPPSRLCRPSPTLSRTSSTAHLPFHASSSARSTRTVLPPRARHRFQAQVPEACAAARALLTRATGPQTKMSASDPNSSIFMSDAAGQIQNKFDKHRFSGGREAEGKHMEFPGDPDVDIAYQYLTFLLEDDAALEALSEHGAIADWLVLWLCCVVQEYSAETLLTGQLKTKCAGLLQVFVKDFQEWKAKVTEKIRYIQGLDAQDPTELQEEQSGAVQLGSGEAAPRSKTLNLISWSYICCD</sequence>
<dbReference type="PANTHER" id="PTHR10055:SF1">
    <property type="entry name" value="TRYPTOPHAN--TRNA LIGASE, CYTOPLASMIC"/>
    <property type="match status" value="1"/>
</dbReference>
<dbReference type="GO" id="GO:0005737">
    <property type="term" value="C:cytoplasm"/>
    <property type="evidence" value="ECO:0007669"/>
    <property type="project" value="TreeGrafter"/>
</dbReference>
<evidence type="ECO:0000256" key="3">
    <source>
        <dbReference type="ARBA" id="ARBA00022840"/>
    </source>
</evidence>
<evidence type="ECO:0000256" key="5">
    <source>
        <dbReference type="ARBA" id="ARBA00023146"/>
    </source>
</evidence>
<feature type="compositionally biased region" description="Polar residues" evidence="8">
    <location>
        <begin position="176"/>
        <end position="186"/>
    </location>
</feature>
<evidence type="ECO:0000256" key="4">
    <source>
        <dbReference type="ARBA" id="ARBA00022917"/>
    </source>
</evidence>
<feature type="region of interest" description="Disordered" evidence="8">
    <location>
        <begin position="19"/>
        <end position="42"/>
    </location>
</feature>
<feature type="compositionally biased region" description="Low complexity" evidence="8">
    <location>
        <begin position="191"/>
        <end position="202"/>
    </location>
</feature>
<keyword evidence="4 7" id="KW-0648">Protein biosynthesis</keyword>
<accession>A0A166M1Z3</accession>
<keyword evidence="1 7" id="KW-0436">Ligase</keyword>
<feature type="region of interest" description="Disordered" evidence="8">
    <location>
        <begin position="61"/>
        <end position="91"/>
    </location>
</feature>
<comment type="similarity">
    <text evidence="7">Belongs to the class-I aminoacyl-tRNA synthetase family.</text>
</comment>
<keyword evidence="5 7" id="KW-0030">Aminoacyl-tRNA synthetase</keyword>
<keyword evidence="10" id="KW-1185">Reference proteome</keyword>
<dbReference type="EMBL" id="KV417531">
    <property type="protein sequence ID" value="KZP23553.1"/>
    <property type="molecule type" value="Genomic_DNA"/>
</dbReference>
<keyword evidence="3 7" id="KW-0067">ATP-binding</keyword>
<dbReference type="SUPFAM" id="SSF52374">
    <property type="entry name" value="Nucleotidylyl transferase"/>
    <property type="match status" value="1"/>
</dbReference>
<dbReference type="Pfam" id="PF00579">
    <property type="entry name" value="tRNA-synt_1b"/>
    <property type="match status" value="1"/>
</dbReference>
<evidence type="ECO:0000313" key="9">
    <source>
        <dbReference type="EMBL" id="KZP23553.1"/>
    </source>
</evidence>
<dbReference type="PANTHER" id="PTHR10055">
    <property type="entry name" value="TRYPTOPHANYL-TRNA SYNTHETASE"/>
    <property type="match status" value="1"/>
</dbReference>
<keyword evidence="2 7" id="KW-0547">Nucleotide-binding</keyword>
<dbReference type="GO" id="GO:0005524">
    <property type="term" value="F:ATP binding"/>
    <property type="evidence" value="ECO:0007669"/>
    <property type="project" value="UniProtKB-KW"/>
</dbReference>
<evidence type="ECO:0000256" key="2">
    <source>
        <dbReference type="ARBA" id="ARBA00022741"/>
    </source>
</evidence>
<reference evidence="9 10" key="1">
    <citation type="journal article" date="2016" name="Mol. Biol. Evol.">
        <title>Comparative Genomics of Early-Diverging Mushroom-Forming Fungi Provides Insights into the Origins of Lignocellulose Decay Capabilities.</title>
        <authorList>
            <person name="Nagy L.G."/>
            <person name="Riley R."/>
            <person name="Tritt A."/>
            <person name="Adam C."/>
            <person name="Daum C."/>
            <person name="Floudas D."/>
            <person name="Sun H."/>
            <person name="Yadav J.S."/>
            <person name="Pangilinan J."/>
            <person name="Larsson K.H."/>
            <person name="Matsuura K."/>
            <person name="Barry K."/>
            <person name="Labutti K."/>
            <person name="Kuo R."/>
            <person name="Ohm R.A."/>
            <person name="Bhattacharya S.S."/>
            <person name="Shirouzu T."/>
            <person name="Yoshinaga Y."/>
            <person name="Martin F.M."/>
            <person name="Grigoriev I.V."/>
            <person name="Hibbett D.S."/>
        </authorList>
    </citation>
    <scope>NUCLEOTIDE SEQUENCE [LARGE SCALE GENOMIC DNA]</scope>
    <source>
        <strain evidence="9 10">CBS 109695</strain>
    </source>
</reference>
<feature type="compositionally biased region" description="Basic residues" evidence="8">
    <location>
        <begin position="80"/>
        <end position="91"/>
    </location>
</feature>
<evidence type="ECO:0000256" key="1">
    <source>
        <dbReference type="ARBA" id="ARBA00022598"/>
    </source>
</evidence>
<dbReference type="Gene3D" id="1.10.240.10">
    <property type="entry name" value="Tyrosyl-Transfer RNA Synthetase"/>
    <property type="match status" value="1"/>
</dbReference>
<evidence type="ECO:0000256" key="7">
    <source>
        <dbReference type="RuleBase" id="RU363036"/>
    </source>
</evidence>
<dbReference type="STRING" id="436010.A0A166M1Z3"/>
<feature type="region of interest" description="Disordered" evidence="8">
    <location>
        <begin position="176"/>
        <end position="220"/>
    </location>
</feature>
<feature type="compositionally biased region" description="Polar residues" evidence="8">
    <location>
        <begin position="209"/>
        <end position="218"/>
    </location>
</feature>
<dbReference type="Proteomes" id="UP000076532">
    <property type="component" value="Unassembled WGS sequence"/>
</dbReference>
<dbReference type="OrthoDB" id="10261385at2759"/>
<dbReference type="AlphaFoldDB" id="A0A166M1Z3"/>
<evidence type="ECO:0000256" key="6">
    <source>
        <dbReference type="ARBA" id="ARBA00030268"/>
    </source>
</evidence>
<name>A0A166M1Z3_9AGAM</name>
<dbReference type="InterPro" id="IPR002305">
    <property type="entry name" value="aa-tRNA-synth_Ic"/>
</dbReference>
<proteinExistence type="inferred from homology"/>
<gene>
    <name evidence="9" type="ORF">FIBSPDRAFT_449938</name>
</gene>
<evidence type="ECO:0000313" key="10">
    <source>
        <dbReference type="Proteomes" id="UP000076532"/>
    </source>
</evidence>
<dbReference type="Gene3D" id="3.40.50.620">
    <property type="entry name" value="HUPs"/>
    <property type="match status" value="1"/>
</dbReference>
<keyword evidence="9" id="KW-0808">Transferase</keyword>
<dbReference type="GO" id="GO:0006436">
    <property type="term" value="P:tryptophanyl-tRNA aminoacylation"/>
    <property type="evidence" value="ECO:0007669"/>
    <property type="project" value="TreeGrafter"/>
</dbReference>
<dbReference type="InterPro" id="IPR014729">
    <property type="entry name" value="Rossmann-like_a/b/a_fold"/>
</dbReference>
<dbReference type="GO" id="GO:0004830">
    <property type="term" value="F:tryptophan-tRNA ligase activity"/>
    <property type="evidence" value="ECO:0007669"/>
    <property type="project" value="TreeGrafter"/>
</dbReference>
<evidence type="ECO:0000256" key="8">
    <source>
        <dbReference type="SAM" id="MobiDB-lite"/>
    </source>
</evidence>